<protein>
    <submittedName>
        <fullName evidence="3">Glycosyl transferase family 2</fullName>
    </submittedName>
</protein>
<dbReference type="Gene3D" id="3.90.550.10">
    <property type="entry name" value="Spore Coat Polysaccharide Biosynthesis Protein SpsA, Chain A"/>
    <property type="match status" value="1"/>
</dbReference>
<dbReference type="Proteomes" id="UP000247416">
    <property type="component" value="Unassembled WGS sequence"/>
</dbReference>
<dbReference type="PANTHER" id="PTHR22916">
    <property type="entry name" value="GLYCOSYLTRANSFERASE"/>
    <property type="match status" value="1"/>
</dbReference>
<evidence type="ECO:0000259" key="2">
    <source>
        <dbReference type="Pfam" id="PF00535"/>
    </source>
</evidence>
<keyword evidence="4" id="KW-1185">Reference proteome</keyword>
<dbReference type="EMBL" id="QJTJ01000012">
    <property type="protein sequence ID" value="PYF06056.1"/>
    <property type="molecule type" value="Genomic_DNA"/>
</dbReference>
<gene>
    <name evidence="3" type="ORF">BJ095_11217</name>
</gene>
<feature type="domain" description="Glycosyltransferase 2-like" evidence="2">
    <location>
        <begin position="11"/>
        <end position="155"/>
    </location>
</feature>
<reference evidence="3 4" key="1">
    <citation type="submission" date="2018-06" db="EMBL/GenBank/DDBJ databases">
        <title>Genomic Encyclopedia of Archaeal and Bacterial Type Strains, Phase II (KMG-II): from individual species to whole genera.</title>
        <authorList>
            <person name="Goeker M."/>
        </authorList>
    </citation>
    <scope>NUCLEOTIDE SEQUENCE [LARGE SCALE GENOMIC DNA]</scope>
    <source>
        <strain evidence="3 4">KACC 16626</strain>
    </source>
</reference>
<keyword evidence="3" id="KW-0808">Transferase</keyword>
<proteinExistence type="inferred from homology"/>
<comment type="similarity">
    <text evidence="1">Belongs to the glycosyltransferase 2 family.</text>
</comment>
<dbReference type="Pfam" id="PF00535">
    <property type="entry name" value="Glycos_transf_2"/>
    <property type="match status" value="1"/>
</dbReference>
<comment type="caution">
    <text evidence="3">The sequence shown here is derived from an EMBL/GenBank/DDBJ whole genome shotgun (WGS) entry which is preliminary data.</text>
</comment>
<name>A0A318TMS7_9BACL</name>
<dbReference type="InterPro" id="IPR001173">
    <property type="entry name" value="Glyco_trans_2-like"/>
</dbReference>
<accession>A0A318TMS7</accession>
<evidence type="ECO:0000256" key="1">
    <source>
        <dbReference type="ARBA" id="ARBA00006739"/>
    </source>
</evidence>
<dbReference type="AlphaFoldDB" id="A0A318TMS7"/>
<dbReference type="GO" id="GO:0016758">
    <property type="term" value="F:hexosyltransferase activity"/>
    <property type="evidence" value="ECO:0007669"/>
    <property type="project" value="UniProtKB-ARBA"/>
</dbReference>
<dbReference type="RefSeq" id="WP_235867631.1">
    <property type="nucleotide sequence ID" value="NZ_JAMAWO010000001.1"/>
</dbReference>
<dbReference type="PANTHER" id="PTHR22916:SF3">
    <property type="entry name" value="UDP-GLCNAC:BETAGAL BETA-1,3-N-ACETYLGLUCOSAMINYLTRANSFERASE-LIKE PROTEIN 1"/>
    <property type="match status" value="1"/>
</dbReference>
<dbReference type="SUPFAM" id="SSF53448">
    <property type="entry name" value="Nucleotide-diphospho-sugar transferases"/>
    <property type="match status" value="1"/>
</dbReference>
<evidence type="ECO:0000313" key="3">
    <source>
        <dbReference type="EMBL" id="PYF06056.1"/>
    </source>
</evidence>
<dbReference type="InterPro" id="IPR029044">
    <property type="entry name" value="Nucleotide-diphossugar_trans"/>
</dbReference>
<evidence type="ECO:0000313" key="4">
    <source>
        <dbReference type="Proteomes" id="UP000247416"/>
    </source>
</evidence>
<organism evidence="3 4">
    <name type="scientific">Ureibacillus chungkukjangi</name>
    <dbReference type="NCBI Taxonomy" id="1202712"/>
    <lineage>
        <taxon>Bacteria</taxon>
        <taxon>Bacillati</taxon>
        <taxon>Bacillota</taxon>
        <taxon>Bacilli</taxon>
        <taxon>Bacillales</taxon>
        <taxon>Caryophanaceae</taxon>
        <taxon>Ureibacillus</taxon>
    </lineage>
</organism>
<sequence>MNEIVVSISCTAFNHEKYIGDAIESFLMQKTDFRFEILIHDDASTDRTAEIIKAYEKQYPEIIKPIYQTENQYSRGIAVEKLNYERANGRYIAICEGDDYWSDPSKLQKQVEFMEKHPKCSLCVHGGYVVNAYDKKILQYNRPSRQSKYFTPEEIIEGGGGLFITNSMFFRTEFSMFKPKFYENATVSDYPLAIYLSLVGDVYYMDEYMSAYRVGDSTSWTGKNLANFHKTIKHYQEISLMLDELNQYTNFQYDTAIDRRKIENEIVLLTQQRKFKEIKKGKYKQHYKELNIKRKLILFIDEYTPHFSSFLRKNRRWLSGV</sequence>